<protein>
    <submittedName>
        <fullName evidence="1">Uncharacterized protein</fullName>
    </submittedName>
</protein>
<organism evidence="1">
    <name type="scientific">Satyrvirus sp</name>
    <dbReference type="NCBI Taxonomy" id="2487771"/>
    <lineage>
        <taxon>Viruses</taxon>
        <taxon>Varidnaviria</taxon>
        <taxon>Bamfordvirae</taxon>
        <taxon>Nucleocytoviricota</taxon>
        <taxon>Megaviricetes</taxon>
        <taxon>Imitervirales</taxon>
        <taxon>Mimiviridae</taxon>
        <taxon>Megamimivirinae</taxon>
    </lineage>
</organism>
<proteinExistence type="predicted"/>
<dbReference type="EMBL" id="MK072461">
    <property type="protein sequence ID" value="AYV85602.1"/>
    <property type="molecule type" value="Genomic_DNA"/>
</dbReference>
<sequence length="379" mass="44260">MDNTNTILTKNSEFKFQHLYPQIEIYKPDITQKFMQLLDKMFDSFKKEVNGVLVEQININELKKFFTEFDQSLNNIKDSKFQRDVETMNTSISLGLKIKNGTVIIHILLDSSEKYANYIPVLVHALNTICNTFSCDYDGLVIYICLDNNKRNIEYYPKITDDYGKIFHHLHKTSQAFNVSGVTQRLNKNIVLTKNEEIVKLMFHELVHFIGLDNELSKNSDDIMKYSEAYTEFMSIILNSAYESIHLYRLVANSNLYDIYKRLLNIEINYSLYLSSNIIKFFGYGQNNFVTFFEKNNNSPISVKEYVILRSQLFLNSNSLTEILNLSDSWAVDTNNKNGIIKLMEIDDNLVNILSMFIEKTVPIKNLSYTMVDFAWNKF</sequence>
<evidence type="ECO:0000313" key="1">
    <source>
        <dbReference type="EMBL" id="AYV85602.1"/>
    </source>
</evidence>
<name>A0A3G5AEJ2_9VIRU</name>
<accession>A0A3G5AEJ2</accession>
<gene>
    <name evidence="1" type="ORF">Satyrvirus25_7</name>
</gene>
<reference evidence="1" key="1">
    <citation type="submission" date="2018-10" db="EMBL/GenBank/DDBJ databases">
        <title>Hidden diversity of soil giant viruses.</title>
        <authorList>
            <person name="Schulz F."/>
            <person name="Alteio L."/>
            <person name="Goudeau D."/>
            <person name="Ryan E.M."/>
            <person name="Malmstrom R.R."/>
            <person name="Blanchard J."/>
            <person name="Woyke T."/>
        </authorList>
    </citation>
    <scope>NUCLEOTIDE SEQUENCE</scope>
    <source>
        <strain evidence="1">SAV1</strain>
    </source>
</reference>